<reference evidence="1" key="1">
    <citation type="submission" date="2021-08" db="EMBL/GenBank/DDBJ databases">
        <authorList>
            <person name="Zhang H."/>
            <person name="Xu M."/>
            <person name="Yu Z."/>
            <person name="Yang L."/>
            <person name="Cai Y."/>
        </authorList>
    </citation>
    <scope>NUCLEOTIDE SEQUENCE</scope>
    <source>
        <strain evidence="1">CHL1</strain>
    </source>
</reference>
<evidence type="ECO:0000313" key="1">
    <source>
        <dbReference type="EMBL" id="QZO02206.1"/>
    </source>
</evidence>
<organism evidence="1 2">
    <name type="scientific">Chenggangzhangella methanolivorans</name>
    <dbReference type="NCBI Taxonomy" id="1437009"/>
    <lineage>
        <taxon>Bacteria</taxon>
        <taxon>Pseudomonadati</taxon>
        <taxon>Pseudomonadota</taxon>
        <taxon>Alphaproteobacteria</taxon>
        <taxon>Hyphomicrobiales</taxon>
        <taxon>Methylopilaceae</taxon>
        <taxon>Chenggangzhangella</taxon>
    </lineage>
</organism>
<accession>A0A9E6UPD1</accession>
<dbReference type="EMBL" id="CP081869">
    <property type="protein sequence ID" value="QZO02206.1"/>
    <property type="molecule type" value="Genomic_DNA"/>
</dbReference>
<dbReference type="AlphaFoldDB" id="A0A9E6UPD1"/>
<proteinExistence type="predicted"/>
<protein>
    <submittedName>
        <fullName evidence="1">Uncharacterized protein</fullName>
    </submittedName>
</protein>
<name>A0A9E6UPD1_9HYPH</name>
<gene>
    <name evidence="1" type="ORF">K6K41_13740</name>
</gene>
<dbReference type="Proteomes" id="UP000825701">
    <property type="component" value="Chromosome"/>
</dbReference>
<evidence type="ECO:0000313" key="2">
    <source>
        <dbReference type="Proteomes" id="UP000825701"/>
    </source>
</evidence>
<dbReference type="RefSeq" id="WP_261405612.1">
    <property type="nucleotide sequence ID" value="NZ_CP081869.1"/>
</dbReference>
<keyword evidence="2" id="KW-1185">Reference proteome</keyword>
<sequence length="78" mass="8401">MTDDAFVTVATFETTAAAMVAISALEAYGVRFHSPFLEQARLIGRPPFWGQSIELKVAVRDEVLAREILAGPPPAVGE</sequence>
<dbReference type="KEGG" id="cmet:K6K41_13740"/>